<dbReference type="SUPFAM" id="SSF46785">
    <property type="entry name" value="Winged helix' DNA-binding domain"/>
    <property type="match status" value="1"/>
</dbReference>
<dbReference type="eggNOG" id="COG0583">
    <property type="taxonomic scope" value="Bacteria"/>
</dbReference>
<dbReference type="SUPFAM" id="SSF53850">
    <property type="entry name" value="Periplasmic binding protein-like II"/>
    <property type="match status" value="1"/>
</dbReference>
<dbReference type="Pfam" id="PF00126">
    <property type="entry name" value="HTH_1"/>
    <property type="match status" value="1"/>
</dbReference>
<evidence type="ECO:0000256" key="4">
    <source>
        <dbReference type="ARBA" id="ARBA00023163"/>
    </source>
</evidence>
<dbReference type="InterPro" id="IPR036388">
    <property type="entry name" value="WH-like_DNA-bd_sf"/>
</dbReference>
<accession>A0A173XYS5</accession>
<evidence type="ECO:0000256" key="1">
    <source>
        <dbReference type="ARBA" id="ARBA00009437"/>
    </source>
</evidence>
<dbReference type="AlphaFoldDB" id="A0A173XYS5"/>
<keyword evidence="2" id="KW-0805">Transcription regulation</keyword>
<evidence type="ECO:0000256" key="2">
    <source>
        <dbReference type="ARBA" id="ARBA00023015"/>
    </source>
</evidence>
<sequence length="307" mass="34566">MELTQLKYFQAMAKCRHFTQAAEEMAVSQSALSRSIQKLEQELGVTLFERHGRTSDLTEAGQKFLFHVDRVIRELALAEQEIELDNGGAGVVHLSFLHSLGDTFLPLILRQFHERYPHIDVKLNQQSSSMLAEQLTSGETDICLCSTMNEPDTAWMYLWSEEMFLVVPEDHPLAQKSRVSLREVGDEPFVALKPEYTLRQQVNQFLDLAESHPQIIFEGDEVHTLVSFVAAHLGVSVLPHVPCTEHLGVVFVPISFPLCKRAVGIAWNTSRPLSPAAMTFQQFTIHHFVHEGDIPLTQPDGRGNAAR</sequence>
<dbReference type="InterPro" id="IPR005119">
    <property type="entry name" value="LysR_subst-bd"/>
</dbReference>
<dbReference type="STRING" id="187979.ERS852385_00761"/>
<dbReference type="GO" id="GO:0003677">
    <property type="term" value="F:DNA binding"/>
    <property type="evidence" value="ECO:0007669"/>
    <property type="project" value="UniProtKB-KW"/>
</dbReference>
<dbReference type="PROSITE" id="PS50931">
    <property type="entry name" value="HTH_LYSR"/>
    <property type="match status" value="1"/>
</dbReference>
<dbReference type="GeneID" id="83710801"/>
<dbReference type="GO" id="GO:0003700">
    <property type="term" value="F:DNA-binding transcription factor activity"/>
    <property type="evidence" value="ECO:0007669"/>
    <property type="project" value="InterPro"/>
</dbReference>
<name>A0A173XYS5_9FIRM</name>
<protein>
    <submittedName>
        <fullName evidence="6">HTH-type transcriptional regulator gltC</fullName>
    </submittedName>
</protein>
<feature type="domain" description="HTH lysR-type" evidence="5">
    <location>
        <begin position="1"/>
        <end position="58"/>
    </location>
</feature>
<keyword evidence="7" id="KW-1185">Reference proteome</keyword>
<dbReference type="GO" id="GO:0032993">
    <property type="term" value="C:protein-DNA complex"/>
    <property type="evidence" value="ECO:0007669"/>
    <property type="project" value="TreeGrafter"/>
</dbReference>
<dbReference type="InterPro" id="IPR000847">
    <property type="entry name" value="LysR_HTH_N"/>
</dbReference>
<dbReference type="PRINTS" id="PR00039">
    <property type="entry name" value="HTHLYSR"/>
</dbReference>
<dbReference type="InterPro" id="IPR036390">
    <property type="entry name" value="WH_DNA-bd_sf"/>
</dbReference>
<dbReference type="PANTHER" id="PTHR30346:SF28">
    <property type="entry name" value="HTH-TYPE TRANSCRIPTIONAL REGULATOR CYNR"/>
    <property type="match status" value="1"/>
</dbReference>
<dbReference type="OrthoDB" id="1677645at2"/>
<dbReference type="PANTHER" id="PTHR30346">
    <property type="entry name" value="TRANSCRIPTIONAL DUAL REGULATOR HCAR-RELATED"/>
    <property type="match status" value="1"/>
</dbReference>
<dbReference type="CDD" id="cd08434">
    <property type="entry name" value="PBP2_GltC_like"/>
    <property type="match status" value="1"/>
</dbReference>
<evidence type="ECO:0000256" key="3">
    <source>
        <dbReference type="ARBA" id="ARBA00023125"/>
    </source>
</evidence>
<dbReference type="FunFam" id="1.10.10.10:FF:000001">
    <property type="entry name" value="LysR family transcriptional regulator"/>
    <property type="match status" value="1"/>
</dbReference>
<proteinExistence type="inferred from homology"/>
<dbReference type="Gene3D" id="3.40.190.290">
    <property type="match status" value="1"/>
</dbReference>
<reference evidence="6 7" key="1">
    <citation type="submission" date="2015-09" db="EMBL/GenBank/DDBJ databases">
        <authorList>
            <consortium name="Pathogen Informatics"/>
        </authorList>
    </citation>
    <scope>NUCLEOTIDE SEQUENCE [LARGE SCALE GENOMIC DNA]</scope>
    <source>
        <strain evidence="6 7">2789STDY5608828</strain>
    </source>
</reference>
<organism evidence="6 7">
    <name type="scientific">Mitsuokella jalaludinii</name>
    <dbReference type="NCBI Taxonomy" id="187979"/>
    <lineage>
        <taxon>Bacteria</taxon>
        <taxon>Bacillati</taxon>
        <taxon>Bacillota</taxon>
        <taxon>Negativicutes</taxon>
        <taxon>Selenomonadales</taxon>
        <taxon>Selenomonadaceae</taxon>
        <taxon>Mitsuokella</taxon>
    </lineage>
</organism>
<dbReference type="RefSeq" id="WP_036378053.1">
    <property type="nucleotide sequence ID" value="NZ_CABIWZ010000003.1"/>
</dbReference>
<evidence type="ECO:0000313" key="6">
    <source>
        <dbReference type="EMBL" id="CUN55987.1"/>
    </source>
</evidence>
<dbReference type="Pfam" id="PF03466">
    <property type="entry name" value="LysR_substrate"/>
    <property type="match status" value="1"/>
</dbReference>
<evidence type="ECO:0000259" key="5">
    <source>
        <dbReference type="PROSITE" id="PS50931"/>
    </source>
</evidence>
<keyword evidence="4" id="KW-0804">Transcription</keyword>
<gene>
    <name evidence="6" type="primary">gltC_2</name>
    <name evidence="6" type="ORF">ERS852385_00761</name>
</gene>
<dbReference type="Gene3D" id="1.10.10.10">
    <property type="entry name" value="Winged helix-like DNA-binding domain superfamily/Winged helix DNA-binding domain"/>
    <property type="match status" value="1"/>
</dbReference>
<dbReference type="Proteomes" id="UP000095546">
    <property type="component" value="Unassembled WGS sequence"/>
</dbReference>
<dbReference type="EMBL" id="CYYU01000003">
    <property type="protein sequence ID" value="CUN55987.1"/>
    <property type="molecule type" value="Genomic_DNA"/>
</dbReference>
<evidence type="ECO:0000313" key="7">
    <source>
        <dbReference type="Proteomes" id="UP000095546"/>
    </source>
</evidence>
<comment type="similarity">
    <text evidence="1">Belongs to the LysR transcriptional regulatory family.</text>
</comment>
<keyword evidence="3" id="KW-0238">DNA-binding</keyword>